<accession>A0A433UH26</accession>
<protein>
    <submittedName>
        <fullName evidence="1">Uncharacterized protein</fullName>
    </submittedName>
</protein>
<reference evidence="1" key="2">
    <citation type="journal article" date="2019" name="Genome Biol. Evol.">
        <title>Day and night: Metabolic profiles and evolutionary relationships of six axenic non-marine cyanobacteria.</title>
        <authorList>
            <person name="Will S.E."/>
            <person name="Henke P."/>
            <person name="Boedeker C."/>
            <person name="Huang S."/>
            <person name="Brinkmann H."/>
            <person name="Rohde M."/>
            <person name="Jarek M."/>
            <person name="Friedl T."/>
            <person name="Seufert S."/>
            <person name="Schumacher M."/>
            <person name="Overmann J."/>
            <person name="Neumann-Schaal M."/>
            <person name="Petersen J."/>
        </authorList>
    </citation>
    <scope>NUCLEOTIDE SEQUENCE [LARGE SCALE GENOMIC DNA]</scope>
    <source>
        <strain evidence="1">PCC 7102</strain>
    </source>
</reference>
<gene>
    <name evidence="1" type="ORF">DSM106972_097250</name>
</gene>
<dbReference type="Proteomes" id="UP000271624">
    <property type="component" value="Unassembled WGS sequence"/>
</dbReference>
<sequence length="163" mass="19069">MSKYWVFMEMAQRITITLSDELYNRLQIVKDNFNVSRLCQQAIDSAVQMEEFKARTDISPTEKAMTRLRQEKKQAAERWNEIGFNDGVKEAAENLSYKELKYIGEGGDINELISNIEPPLIMYIEHMCETNGYDDRQDFELDIYVAAWVKGACHVWNEIKDKI</sequence>
<name>A0A433UH26_9CYAN</name>
<evidence type="ECO:0000313" key="2">
    <source>
        <dbReference type="Proteomes" id="UP000271624"/>
    </source>
</evidence>
<dbReference type="RefSeq" id="WP_127087620.1">
    <property type="nucleotide sequence ID" value="NZ_RSCL01000063.1"/>
</dbReference>
<reference evidence="1" key="1">
    <citation type="submission" date="2018-12" db="EMBL/GenBank/DDBJ databases">
        <authorList>
            <person name="Will S."/>
            <person name="Neumann-Schaal M."/>
            <person name="Henke P."/>
        </authorList>
    </citation>
    <scope>NUCLEOTIDE SEQUENCE</scope>
    <source>
        <strain evidence="1">PCC 7102</strain>
    </source>
</reference>
<comment type="caution">
    <text evidence="1">The sequence shown here is derived from an EMBL/GenBank/DDBJ whole genome shotgun (WGS) entry which is preliminary data.</text>
</comment>
<dbReference type="AlphaFoldDB" id="A0A433UH26"/>
<evidence type="ECO:0000313" key="1">
    <source>
        <dbReference type="EMBL" id="RUS93131.1"/>
    </source>
</evidence>
<keyword evidence="2" id="KW-1185">Reference proteome</keyword>
<organism evidence="1 2">
    <name type="scientific">Dulcicalothrix desertica PCC 7102</name>
    <dbReference type="NCBI Taxonomy" id="232991"/>
    <lineage>
        <taxon>Bacteria</taxon>
        <taxon>Bacillati</taxon>
        <taxon>Cyanobacteriota</taxon>
        <taxon>Cyanophyceae</taxon>
        <taxon>Nostocales</taxon>
        <taxon>Calotrichaceae</taxon>
        <taxon>Dulcicalothrix</taxon>
    </lineage>
</organism>
<proteinExistence type="predicted"/>
<dbReference type="EMBL" id="RSCL01000063">
    <property type="protein sequence ID" value="RUS93131.1"/>
    <property type="molecule type" value="Genomic_DNA"/>
</dbReference>